<reference evidence="2" key="1">
    <citation type="submission" date="2021-09" db="EMBL/GenBank/DDBJ databases">
        <authorList>
            <consortium name="AG Swart"/>
            <person name="Singh M."/>
            <person name="Singh A."/>
            <person name="Seah K."/>
            <person name="Emmerich C."/>
        </authorList>
    </citation>
    <scope>NUCLEOTIDE SEQUENCE</scope>
    <source>
        <strain evidence="2">ATCC30299</strain>
    </source>
</reference>
<organism evidence="2 3">
    <name type="scientific">Blepharisma stoltei</name>
    <dbReference type="NCBI Taxonomy" id="1481888"/>
    <lineage>
        <taxon>Eukaryota</taxon>
        <taxon>Sar</taxon>
        <taxon>Alveolata</taxon>
        <taxon>Ciliophora</taxon>
        <taxon>Postciliodesmatophora</taxon>
        <taxon>Heterotrichea</taxon>
        <taxon>Heterotrichida</taxon>
        <taxon>Blepharismidae</taxon>
        <taxon>Blepharisma</taxon>
    </lineage>
</organism>
<protein>
    <submittedName>
        <fullName evidence="2">Uncharacterized protein</fullName>
    </submittedName>
</protein>
<evidence type="ECO:0000256" key="1">
    <source>
        <dbReference type="SAM" id="Coils"/>
    </source>
</evidence>
<gene>
    <name evidence="2" type="ORF">BSTOLATCC_MIC20932</name>
</gene>
<name>A0AAU9IXM9_9CILI</name>
<keyword evidence="1" id="KW-0175">Coiled coil</keyword>
<dbReference type="AlphaFoldDB" id="A0AAU9IXM9"/>
<keyword evidence="3" id="KW-1185">Reference proteome</keyword>
<evidence type="ECO:0000313" key="2">
    <source>
        <dbReference type="EMBL" id="CAG9318458.1"/>
    </source>
</evidence>
<evidence type="ECO:0000313" key="3">
    <source>
        <dbReference type="Proteomes" id="UP001162131"/>
    </source>
</evidence>
<sequence length="246" mass="28962">MNPFLQENEFPFDKDIIDMSTEIFRDNLSHSLNQGLKFTHQAKKNKKTIENETLSGIEPADKAFQFKKIIKELFVWIHKSKAVSITDEQFWEWARSINPESLNKEKELKITCTDFFERIVSSPQFRTIIRAWIKDYEKTLDDGEENLKTKILLEYIKKRIREAPQGQSKLKKRCVGLQVTQKTKESKIQTENEEYEKTVDELNNELEVKSTILTIMKKNFRDQEKIIEGLKEKIESVAGKCYESDS</sequence>
<accession>A0AAU9IXM9</accession>
<feature type="coiled-coil region" evidence="1">
    <location>
        <begin position="185"/>
        <end position="212"/>
    </location>
</feature>
<proteinExistence type="predicted"/>
<dbReference type="Proteomes" id="UP001162131">
    <property type="component" value="Unassembled WGS sequence"/>
</dbReference>
<dbReference type="EMBL" id="CAJZBQ010000020">
    <property type="protein sequence ID" value="CAG9318458.1"/>
    <property type="molecule type" value="Genomic_DNA"/>
</dbReference>
<comment type="caution">
    <text evidence="2">The sequence shown here is derived from an EMBL/GenBank/DDBJ whole genome shotgun (WGS) entry which is preliminary data.</text>
</comment>